<accession>A0ABP8ZAZ8</accession>
<dbReference type="EMBL" id="BAABLP010000005">
    <property type="protein sequence ID" value="GAA4751628.1"/>
    <property type="molecule type" value="Genomic_DNA"/>
</dbReference>
<proteinExistence type="predicted"/>
<dbReference type="SMART" id="SM00834">
    <property type="entry name" value="CxxC_CXXC_SSSS"/>
    <property type="match status" value="1"/>
</dbReference>
<dbReference type="Pfam" id="PF09723">
    <property type="entry name" value="Zn_ribbon_8"/>
    <property type="match status" value="1"/>
</dbReference>
<feature type="domain" description="Putative regulatory protein FmdB zinc ribbon" evidence="2">
    <location>
        <begin position="1"/>
        <end position="41"/>
    </location>
</feature>
<dbReference type="InterPro" id="IPR013429">
    <property type="entry name" value="Regulatory_FmdB_Zinc_ribbon"/>
</dbReference>
<sequence>MPVYAYKCRDCGTPLEVHQEFSDAPLTECPVCGGALRKQYGSIGVTFNGSGFYRNDSRAGSTSSDGAKTSGDGGKSDSSSSSAPKGDGGAKPAAKSDGGAKPASTPSTSS</sequence>
<dbReference type="PANTHER" id="PTHR34404">
    <property type="entry name" value="REGULATORY PROTEIN, FMDB FAMILY"/>
    <property type="match status" value="1"/>
</dbReference>
<evidence type="ECO:0000259" key="2">
    <source>
        <dbReference type="SMART" id="SM00834"/>
    </source>
</evidence>
<keyword evidence="4" id="KW-1185">Reference proteome</keyword>
<dbReference type="NCBIfam" id="TIGR02605">
    <property type="entry name" value="CxxC_CxxC_SSSS"/>
    <property type="match status" value="1"/>
</dbReference>
<feature type="region of interest" description="Disordered" evidence="1">
    <location>
        <begin position="51"/>
        <end position="110"/>
    </location>
</feature>
<evidence type="ECO:0000313" key="4">
    <source>
        <dbReference type="Proteomes" id="UP001500121"/>
    </source>
</evidence>
<gene>
    <name evidence="3" type="ORF">GCM10025783_25310</name>
</gene>
<organism evidence="3 4">
    <name type="scientific">Amnibacterium soli</name>
    <dbReference type="NCBI Taxonomy" id="1282736"/>
    <lineage>
        <taxon>Bacteria</taxon>
        <taxon>Bacillati</taxon>
        <taxon>Actinomycetota</taxon>
        <taxon>Actinomycetes</taxon>
        <taxon>Micrococcales</taxon>
        <taxon>Microbacteriaceae</taxon>
        <taxon>Amnibacterium</taxon>
    </lineage>
</organism>
<evidence type="ECO:0000256" key="1">
    <source>
        <dbReference type="SAM" id="MobiDB-lite"/>
    </source>
</evidence>
<name>A0ABP8ZAZ8_9MICO</name>
<protein>
    <submittedName>
        <fullName evidence="3">Zinc ribbon domain-containing protein</fullName>
    </submittedName>
</protein>
<comment type="caution">
    <text evidence="3">The sequence shown here is derived from an EMBL/GenBank/DDBJ whole genome shotgun (WGS) entry which is preliminary data.</text>
</comment>
<feature type="compositionally biased region" description="Low complexity" evidence="1">
    <location>
        <begin position="59"/>
        <end position="104"/>
    </location>
</feature>
<reference evidence="4" key="1">
    <citation type="journal article" date="2019" name="Int. J. Syst. Evol. Microbiol.">
        <title>The Global Catalogue of Microorganisms (GCM) 10K type strain sequencing project: providing services to taxonomists for standard genome sequencing and annotation.</title>
        <authorList>
            <consortium name="The Broad Institute Genomics Platform"/>
            <consortium name="The Broad Institute Genome Sequencing Center for Infectious Disease"/>
            <person name="Wu L."/>
            <person name="Ma J."/>
        </authorList>
    </citation>
    <scope>NUCLEOTIDE SEQUENCE [LARGE SCALE GENOMIC DNA]</scope>
    <source>
        <strain evidence="4">JCM 19015</strain>
    </source>
</reference>
<evidence type="ECO:0000313" key="3">
    <source>
        <dbReference type="EMBL" id="GAA4751628.1"/>
    </source>
</evidence>
<dbReference type="RefSeq" id="WP_345481614.1">
    <property type="nucleotide sequence ID" value="NZ_BAABLP010000005.1"/>
</dbReference>
<dbReference type="Proteomes" id="UP001500121">
    <property type="component" value="Unassembled WGS sequence"/>
</dbReference>
<dbReference type="PANTHER" id="PTHR34404:SF2">
    <property type="entry name" value="CONSERVED SERINE RICH PROTEIN"/>
    <property type="match status" value="1"/>
</dbReference>